<accession>A0A4Q1D8F3</accession>
<comment type="caution">
    <text evidence="1">The sequence shown here is derived from an EMBL/GenBank/DDBJ whole genome shotgun (WGS) entry which is preliminary data.</text>
</comment>
<evidence type="ECO:0000313" key="1">
    <source>
        <dbReference type="EMBL" id="RXK85614.1"/>
    </source>
</evidence>
<reference evidence="1 2" key="1">
    <citation type="submission" date="2019-01" db="EMBL/GenBank/DDBJ databases">
        <title>Filimonas sp. strain TTM-71.</title>
        <authorList>
            <person name="Chen W.-M."/>
        </authorList>
    </citation>
    <scope>NUCLEOTIDE SEQUENCE [LARGE SCALE GENOMIC DNA]</scope>
    <source>
        <strain evidence="1 2">TTM-71</strain>
    </source>
</reference>
<gene>
    <name evidence="1" type="ORF">ESB13_02025</name>
</gene>
<keyword evidence="2" id="KW-1185">Reference proteome</keyword>
<evidence type="ECO:0000313" key="2">
    <source>
        <dbReference type="Proteomes" id="UP000290545"/>
    </source>
</evidence>
<name>A0A4Q1D8F3_9BACT</name>
<protein>
    <submittedName>
        <fullName evidence="1">Uncharacterized protein</fullName>
    </submittedName>
</protein>
<sequence length="126" mass="14521">MIAATSIEFINDLAQYHYNNHYYDFHNDYTCGQIVYTGKTLALQLNNNTDNSLISLKFTDVIITAINFFNVEETTQLTIDSLYRGRLELNGELIETSEDGNGYFYLEFYEGQKLEFWARSVGIGNT</sequence>
<dbReference type="AlphaFoldDB" id="A0A4Q1D8F3"/>
<dbReference type="Proteomes" id="UP000290545">
    <property type="component" value="Unassembled WGS sequence"/>
</dbReference>
<dbReference type="EMBL" id="SDHZ01000001">
    <property type="protein sequence ID" value="RXK85614.1"/>
    <property type="molecule type" value="Genomic_DNA"/>
</dbReference>
<proteinExistence type="predicted"/>
<dbReference type="RefSeq" id="WP_129001367.1">
    <property type="nucleotide sequence ID" value="NZ_SDHZ01000001.1"/>
</dbReference>
<organism evidence="1 2">
    <name type="scientific">Filimonas effusa</name>
    <dbReference type="NCBI Taxonomy" id="2508721"/>
    <lineage>
        <taxon>Bacteria</taxon>
        <taxon>Pseudomonadati</taxon>
        <taxon>Bacteroidota</taxon>
        <taxon>Chitinophagia</taxon>
        <taxon>Chitinophagales</taxon>
        <taxon>Chitinophagaceae</taxon>
        <taxon>Filimonas</taxon>
    </lineage>
</organism>
<dbReference type="OrthoDB" id="709193at2"/>